<comment type="caution">
    <text evidence="2">The sequence shown here is derived from an EMBL/GenBank/DDBJ whole genome shotgun (WGS) entry which is preliminary data.</text>
</comment>
<feature type="domain" description="Neprosin PEP catalytic" evidence="1">
    <location>
        <begin position="1"/>
        <end position="199"/>
    </location>
</feature>
<protein>
    <submittedName>
        <fullName evidence="2">Neprosin family prolyl endopeptidase</fullName>
    </submittedName>
</protein>
<dbReference type="PROSITE" id="PS52045">
    <property type="entry name" value="NEPROSIN_PEP_CD"/>
    <property type="match status" value="1"/>
</dbReference>
<gene>
    <name evidence="2" type="ORF">KGQ19_34450</name>
</gene>
<organism evidence="2 3">
    <name type="scientific">Catenulispora pinistramenti</name>
    <dbReference type="NCBI Taxonomy" id="2705254"/>
    <lineage>
        <taxon>Bacteria</taxon>
        <taxon>Bacillati</taxon>
        <taxon>Actinomycetota</taxon>
        <taxon>Actinomycetes</taxon>
        <taxon>Catenulisporales</taxon>
        <taxon>Catenulisporaceae</taxon>
        <taxon>Catenulispora</taxon>
    </lineage>
</organism>
<evidence type="ECO:0000259" key="1">
    <source>
        <dbReference type="PROSITE" id="PS52045"/>
    </source>
</evidence>
<dbReference type="InterPro" id="IPR053168">
    <property type="entry name" value="Glutamic_endopeptidase"/>
</dbReference>
<evidence type="ECO:0000313" key="3">
    <source>
        <dbReference type="Proteomes" id="UP000730482"/>
    </source>
</evidence>
<dbReference type="RefSeq" id="WP_212017133.1">
    <property type="nucleotide sequence ID" value="NZ_JAAFYZ010000164.1"/>
</dbReference>
<reference evidence="2 3" key="1">
    <citation type="submission" date="2020-02" db="EMBL/GenBank/DDBJ databases">
        <title>Acidophilic actinobacteria isolated from forest soil.</title>
        <authorList>
            <person name="Golinska P."/>
        </authorList>
    </citation>
    <scope>NUCLEOTIDE SEQUENCE [LARGE SCALE GENOMIC DNA]</scope>
    <source>
        <strain evidence="2 3">NL8</strain>
    </source>
</reference>
<dbReference type="Proteomes" id="UP000730482">
    <property type="component" value="Unassembled WGS sequence"/>
</dbReference>
<proteinExistence type="predicted"/>
<name>A0ABS5L0Z5_9ACTN</name>
<keyword evidence="3" id="KW-1185">Reference proteome</keyword>
<dbReference type="EMBL" id="JAAFYZ010000164">
    <property type="protein sequence ID" value="MBS2551978.1"/>
    <property type="molecule type" value="Genomic_DNA"/>
</dbReference>
<sequence>MVQAAPANVAADGHSLQELSLQNSDDTTTANTIEIGWTVDPSGNGDYQPHLFVYHWINGHQTCYNGCGFVQVSTTVTAGMALPPGKTGTFGLRFNQGNWWAYYNNVAFGYFPESAWNGAFTSAQVISAFGEVSADKEPSCTQMGNGVFGSKNGASSISGYKLFGATDQPDFEVSATDPSSYNYGSVTGTSFSLGGPGAC</sequence>
<evidence type="ECO:0000313" key="2">
    <source>
        <dbReference type="EMBL" id="MBS2551978.1"/>
    </source>
</evidence>
<dbReference type="PANTHER" id="PTHR31589:SF110">
    <property type="entry name" value="PROTEIN, PUTATIVE (DUF239)-RELATED"/>
    <property type="match status" value="1"/>
</dbReference>
<dbReference type="PANTHER" id="PTHR31589">
    <property type="entry name" value="PROTEIN, PUTATIVE (DUF239)-RELATED-RELATED"/>
    <property type="match status" value="1"/>
</dbReference>
<dbReference type="InterPro" id="IPR004314">
    <property type="entry name" value="Neprosin"/>
</dbReference>
<dbReference type="Pfam" id="PF03080">
    <property type="entry name" value="Neprosin"/>
    <property type="match status" value="1"/>
</dbReference>
<accession>A0ABS5L0Z5</accession>